<evidence type="ECO:0000256" key="2">
    <source>
        <dbReference type="SAM" id="Phobius"/>
    </source>
</evidence>
<keyword evidence="3" id="KW-0732">Signal</keyword>
<accession>A0A7Y9JC36</accession>
<reference evidence="4 5" key="1">
    <citation type="submission" date="2020-07" db="EMBL/GenBank/DDBJ databases">
        <title>Sequencing the genomes of 1000 actinobacteria strains.</title>
        <authorList>
            <person name="Klenk H.-P."/>
        </authorList>
    </citation>
    <scope>NUCLEOTIDE SEQUENCE [LARGE SCALE GENOMIC DNA]</scope>
    <source>
        <strain evidence="4 5">DSM 21350</strain>
    </source>
</reference>
<keyword evidence="5" id="KW-1185">Reference proteome</keyword>
<dbReference type="EMBL" id="JACCBG010000001">
    <property type="protein sequence ID" value="NYD42831.1"/>
    <property type="molecule type" value="Genomic_DNA"/>
</dbReference>
<feature type="chain" id="PRO_5030767373" description="SPW repeat-containing protein" evidence="3">
    <location>
        <begin position="24"/>
        <end position="130"/>
    </location>
</feature>
<feature type="transmembrane region" description="Helical" evidence="2">
    <location>
        <begin position="33"/>
        <end position="51"/>
    </location>
</feature>
<protein>
    <recommendedName>
        <fullName evidence="6">SPW repeat-containing protein</fullName>
    </recommendedName>
</protein>
<gene>
    <name evidence="4" type="ORF">BJZ21_002914</name>
</gene>
<evidence type="ECO:0000313" key="5">
    <source>
        <dbReference type="Proteomes" id="UP000535511"/>
    </source>
</evidence>
<feature type="transmembrane region" description="Helical" evidence="2">
    <location>
        <begin position="56"/>
        <end position="72"/>
    </location>
</feature>
<organism evidence="4 5">
    <name type="scientific">Nocardioides panaciterrulae</name>
    <dbReference type="NCBI Taxonomy" id="661492"/>
    <lineage>
        <taxon>Bacteria</taxon>
        <taxon>Bacillati</taxon>
        <taxon>Actinomycetota</taxon>
        <taxon>Actinomycetes</taxon>
        <taxon>Propionibacteriales</taxon>
        <taxon>Nocardioidaceae</taxon>
        <taxon>Nocardioides</taxon>
    </lineage>
</organism>
<proteinExistence type="predicted"/>
<keyword evidence="2" id="KW-0812">Transmembrane</keyword>
<keyword evidence="2" id="KW-1133">Transmembrane helix</keyword>
<keyword evidence="2" id="KW-0472">Membrane</keyword>
<evidence type="ECO:0000313" key="4">
    <source>
        <dbReference type="EMBL" id="NYD42831.1"/>
    </source>
</evidence>
<evidence type="ECO:0000256" key="3">
    <source>
        <dbReference type="SAM" id="SignalP"/>
    </source>
</evidence>
<evidence type="ECO:0000256" key="1">
    <source>
        <dbReference type="SAM" id="MobiDB-lite"/>
    </source>
</evidence>
<comment type="caution">
    <text evidence="4">The sequence shown here is derived from an EMBL/GenBank/DDBJ whole genome shotgun (WGS) entry which is preliminary data.</text>
</comment>
<name>A0A7Y9JC36_9ACTN</name>
<dbReference type="AlphaFoldDB" id="A0A7Y9JC36"/>
<feature type="compositionally biased region" description="Basic and acidic residues" evidence="1">
    <location>
        <begin position="110"/>
        <end position="130"/>
    </location>
</feature>
<sequence>MRLLTRVAVAVALLALGAGTAVASVAVHELGWALPLAVAATLLTLVALPAGWWTRLPFALGWTCLVAWVVGPRPEGDYVISSDVQGYVVVGLALLVLVLGIATLPRPGGRAREPDATGTAGERESAGIRS</sequence>
<feature type="signal peptide" evidence="3">
    <location>
        <begin position="1"/>
        <end position="23"/>
    </location>
</feature>
<feature type="transmembrane region" description="Helical" evidence="2">
    <location>
        <begin position="84"/>
        <end position="104"/>
    </location>
</feature>
<feature type="region of interest" description="Disordered" evidence="1">
    <location>
        <begin position="107"/>
        <end position="130"/>
    </location>
</feature>
<dbReference type="Proteomes" id="UP000535511">
    <property type="component" value="Unassembled WGS sequence"/>
</dbReference>
<dbReference type="RefSeq" id="WP_179664417.1">
    <property type="nucleotide sequence ID" value="NZ_JACCBG010000001.1"/>
</dbReference>
<evidence type="ECO:0008006" key="6">
    <source>
        <dbReference type="Google" id="ProtNLM"/>
    </source>
</evidence>